<evidence type="ECO:0000313" key="3">
    <source>
        <dbReference type="Proteomes" id="UP000829069"/>
    </source>
</evidence>
<dbReference type="Pfam" id="PF02515">
    <property type="entry name" value="CoA_transf_3"/>
    <property type="match status" value="1"/>
</dbReference>
<dbReference type="InterPro" id="IPR044855">
    <property type="entry name" value="CoA-Trfase_III_dom3_sf"/>
</dbReference>
<dbReference type="RefSeq" id="WP_241913873.1">
    <property type="nucleotide sequence ID" value="NZ_CP093326.1"/>
</dbReference>
<dbReference type="InterPro" id="IPR023606">
    <property type="entry name" value="CoA-Trfase_III_dom_1_sf"/>
</dbReference>
<reference evidence="2 3" key="1">
    <citation type="submission" date="2022-03" db="EMBL/GenBank/DDBJ databases">
        <title>Isotopic signatures of nitrous oxide derived from detoxification processes.</title>
        <authorList>
            <person name="Behrendt U."/>
            <person name="Buchen C."/>
            <person name="Well R."/>
            <person name="Ulrich A."/>
            <person name="Rohe L."/>
            <person name="Kolb S."/>
            <person name="Schloter M."/>
            <person name="Horn M.A."/>
            <person name="Augustin J."/>
        </authorList>
    </citation>
    <scope>NUCLEOTIDE SEQUENCE [LARGE SCALE GENOMIC DNA]</scope>
    <source>
        <strain evidence="2 3">S4-C24</strain>
    </source>
</reference>
<dbReference type="Gene3D" id="3.30.1540.10">
    <property type="entry name" value="formyl-coa transferase, domain 3"/>
    <property type="match status" value="1"/>
</dbReference>
<evidence type="ECO:0000256" key="1">
    <source>
        <dbReference type="ARBA" id="ARBA00022679"/>
    </source>
</evidence>
<dbReference type="Gene3D" id="3.40.50.10540">
    <property type="entry name" value="Crotonobetainyl-coa:carnitine coa-transferase, domain 1"/>
    <property type="match status" value="1"/>
</dbReference>
<dbReference type="SUPFAM" id="SSF89796">
    <property type="entry name" value="CoA-transferase family III (CaiB/BaiF)"/>
    <property type="match status" value="1"/>
</dbReference>
<organism evidence="2 3">
    <name type="scientific">Arthrobacter sulfonylureivorans</name>
    <dbReference type="NCBI Taxonomy" id="2486855"/>
    <lineage>
        <taxon>Bacteria</taxon>
        <taxon>Bacillati</taxon>
        <taxon>Actinomycetota</taxon>
        <taxon>Actinomycetes</taxon>
        <taxon>Micrococcales</taxon>
        <taxon>Micrococcaceae</taxon>
        <taxon>Arthrobacter</taxon>
    </lineage>
</organism>
<accession>A0ABY3W873</accession>
<keyword evidence="3" id="KW-1185">Reference proteome</keyword>
<protein>
    <submittedName>
        <fullName evidence="2">CoA transferase</fullName>
    </submittedName>
</protein>
<dbReference type="Proteomes" id="UP000829069">
    <property type="component" value="Chromosome"/>
</dbReference>
<dbReference type="GO" id="GO:0016740">
    <property type="term" value="F:transferase activity"/>
    <property type="evidence" value="ECO:0007669"/>
    <property type="project" value="UniProtKB-KW"/>
</dbReference>
<name>A0ABY3W873_9MICC</name>
<dbReference type="PANTHER" id="PTHR48207">
    <property type="entry name" value="SUCCINATE--HYDROXYMETHYLGLUTARATE COA-TRANSFERASE"/>
    <property type="match status" value="1"/>
</dbReference>
<dbReference type="InterPro" id="IPR003673">
    <property type="entry name" value="CoA-Trfase_fam_III"/>
</dbReference>
<gene>
    <name evidence="2" type="ORF">MNQ99_17480</name>
</gene>
<dbReference type="PANTHER" id="PTHR48207:SF3">
    <property type="entry name" value="SUCCINATE--HYDROXYMETHYLGLUTARATE COA-TRANSFERASE"/>
    <property type="match status" value="1"/>
</dbReference>
<evidence type="ECO:0000313" key="2">
    <source>
        <dbReference type="EMBL" id="UNK45682.1"/>
    </source>
</evidence>
<dbReference type="InterPro" id="IPR050483">
    <property type="entry name" value="CoA-transferase_III_domain"/>
</dbReference>
<proteinExistence type="predicted"/>
<sequence length="394" mass="42215">MQNYEQEQKAALGQLRGLKVVEMGQNLAGPYASSILGDFGAEVIKVEKPGGDDARGWGPPFINGIGVSFHLMNRNKKSVVLSLDEPGDYESFLDLIRWADVFVHNLRPGVETKLKADAATLRTINPRLIYAGMSAFGDQGPMTSRPGYEPLLQAFGGMMAVNGDPAGPPSRVGPSVVDLGTGMWTVIGVLAALVDRQATGQGAEVSTSLLETAVNWSARHAADYGATGQVPPRVGTGHNSLTPYGAYQASDGAFIIAAGNDRLFSKLAQAVGCPEWVNDPRFTTNAERTRNRDTLNPLLAEVISRKTMSEWDEILQKAGVPCSPIHSIPEVIEHPQVKAMEMFLDHSDDQLRLARLPLSIDGARAGFGTDTPALDAHHDQLRTLQAPVLSGGAK</sequence>
<dbReference type="EMBL" id="CP093326">
    <property type="protein sequence ID" value="UNK45682.1"/>
    <property type="molecule type" value="Genomic_DNA"/>
</dbReference>
<keyword evidence="1 2" id="KW-0808">Transferase</keyword>